<evidence type="ECO:0000313" key="7">
    <source>
        <dbReference type="EMBL" id="MDX5985112.1"/>
    </source>
</evidence>
<reference evidence="7 8" key="1">
    <citation type="submission" date="2023-11" db="EMBL/GenBank/DDBJ databases">
        <title>MicrobeMod: A computational toolkit for identifying prokaryotic methylation and restriction-modification with nanopore sequencing.</title>
        <authorList>
            <person name="Crits-Christoph A."/>
            <person name="Kang S.C."/>
            <person name="Lee H."/>
            <person name="Ostrov N."/>
        </authorList>
    </citation>
    <scope>NUCLEOTIDE SEQUENCE [LARGE SCALE GENOMIC DNA]</scope>
    <source>
        <strain evidence="7 8">ATCC 14820</strain>
    </source>
</reference>
<dbReference type="InterPro" id="IPR001647">
    <property type="entry name" value="HTH_TetR"/>
</dbReference>
<keyword evidence="8" id="KW-1185">Reference proteome</keyword>
<dbReference type="InterPro" id="IPR036271">
    <property type="entry name" value="Tet_transcr_reg_TetR-rel_C_sf"/>
</dbReference>
<organism evidence="7 8">
    <name type="scientific">Sphingomonas echinoides</name>
    <dbReference type="NCBI Taxonomy" id="59803"/>
    <lineage>
        <taxon>Bacteria</taxon>
        <taxon>Pseudomonadati</taxon>
        <taxon>Pseudomonadota</taxon>
        <taxon>Alphaproteobacteria</taxon>
        <taxon>Sphingomonadales</taxon>
        <taxon>Sphingomonadaceae</taxon>
        <taxon>Sphingomonas</taxon>
    </lineage>
</organism>
<dbReference type="Pfam" id="PF00440">
    <property type="entry name" value="TetR_N"/>
    <property type="match status" value="1"/>
</dbReference>
<dbReference type="InterPro" id="IPR050109">
    <property type="entry name" value="HTH-type_TetR-like_transc_reg"/>
</dbReference>
<evidence type="ECO:0000256" key="2">
    <source>
        <dbReference type="ARBA" id="ARBA00023015"/>
    </source>
</evidence>
<dbReference type="Gene3D" id="1.10.357.10">
    <property type="entry name" value="Tetracycline Repressor, domain 2"/>
    <property type="match status" value="1"/>
</dbReference>
<dbReference type="EMBL" id="JAWXXV010000001">
    <property type="protein sequence ID" value="MDX5985112.1"/>
    <property type="molecule type" value="Genomic_DNA"/>
</dbReference>
<dbReference type="RefSeq" id="WP_010402410.1">
    <property type="nucleotide sequence ID" value="NZ_JAWXXV010000001.1"/>
</dbReference>
<dbReference type="InterPro" id="IPR009057">
    <property type="entry name" value="Homeodomain-like_sf"/>
</dbReference>
<dbReference type="Gene3D" id="1.10.10.60">
    <property type="entry name" value="Homeodomain-like"/>
    <property type="match status" value="1"/>
</dbReference>
<keyword evidence="1" id="KW-0678">Repressor</keyword>
<keyword evidence="2" id="KW-0805">Transcription regulation</keyword>
<gene>
    <name evidence="7" type="ORF">SIL82_12650</name>
</gene>
<sequence length="206" mass="22652">MSRAPQAKAKAVAGEPLHPRSSILNATIKLFGQQGYTGTSMRDIAKEVGVLAGSLYAHIDSKETLLVEIVDAGINGFLSAVEPIVNLPLAAEERLRRAIRAHVEVVAQNPERSLVVFHQWRFLSDENLATAIEHRRRYERAFVQIFEAGVAEGVFEKTLNKRIAVLTILGALNWTPEWYSADGPATASQVGDMMADSLLSGLYVRR</sequence>
<dbReference type="Pfam" id="PF17932">
    <property type="entry name" value="TetR_C_24"/>
    <property type="match status" value="1"/>
</dbReference>
<evidence type="ECO:0000256" key="1">
    <source>
        <dbReference type="ARBA" id="ARBA00022491"/>
    </source>
</evidence>
<accession>A0ABU4PMP3</accession>
<dbReference type="PANTHER" id="PTHR30055">
    <property type="entry name" value="HTH-TYPE TRANSCRIPTIONAL REGULATOR RUTR"/>
    <property type="match status" value="1"/>
</dbReference>
<dbReference type="SUPFAM" id="SSF46689">
    <property type="entry name" value="Homeodomain-like"/>
    <property type="match status" value="1"/>
</dbReference>
<proteinExistence type="predicted"/>
<dbReference type="SUPFAM" id="SSF48498">
    <property type="entry name" value="Tetracyclin repressor-like, C-terminal domain"/>
    <property type="match status" value="1"/>
</dbReference>
<evidence type="ECO:0000256" key="5">
    <source>
        <dbReference type="PROSITE-ProRule" id="PRU00335"/>
    </source>
</evidence>
<dbReference type="Proteomes" id="UP001279660">
    <property type="component" value="Unassembled WGS sequence"/>
</dbReference>
<protein>
    <submittedName>
        <fullName evidence="7">TetR/AcrR family transcriptional regulator</fullName>
    </submittedName>
</protein>
<evidence type="ECO:0000313" key="8">
    <source>
        <dbReference type="Proteomes" id="UP001279660"/>
    </source>
</evidence>
<comment type="caution">
    <text evidence="7">The sequence shown here is derived from an EMBL/GenBank/DDBJ whole genome shotgun (WGS) entry which is preliminary data.</text>
</comment>
<evidence type="ECO:0000256" key="3">
    <source>
        <dbReference type="ARBA" id="ARBA00023125"/>
    </source>
</evidence>
<dbReference type="PROSITE" id="PS50977">
    <property type="entry name" value="HTH_TETR_2"/>
    <property type="match status" value="1"/>
</dbReference>
<keyword evidence="4" id="KW-0804">Transcription</keyword>
<dbReference type="InterPro" id="IPR041490">
    <property type="entry name" value="KstR2_TetR_C"/>
</dbReference>
<name>A0ABU4PMP3_9SPHN</name>
<keyword evidence="3 5" id="KW-0238">DNA-binding</keyword>
<dbReference type="PRINTS" id="PR00455">
    <property type="entry name" value="HTHTETR"/>
</dbReference>
<feature type="domain" description="HTH tetR-type" evidence="6">
    <location>
        <begin position="17"/>
        <end position="77"/>
    </location>
</feature>
<evidence type="ECO:0000259" key="6">
    <source>
        <dbReference type="PROSITE" id="PS50977"/>
    </source>
</evidence>
<dbReference type="PANTHER" id="PTHR30055:SF175">
    <property type="entry name" value="HTH-TYPE TRANSCRIPTIONAL REPRESSOR KSTR2"/>
    <property type="match status" value="1"/>
</dbReference>
<feature type="DNA-binding region" description="H-T-H motif" evidence="5">
    <location>
        <begin position="40"/>
        <end position="59"/>
    </location>
</feature>
<evidence type="ECO:0000256" key="4">
    <source>
        <dbReference type="ARBA" id="ARBA00023163"/>
    </source>
</evidence>